<comment type="caution">
    <text evidence="1">The sequence shown here is derived from an EMBL/GenBank/DDBJ whole genome shotgun (WGS) entry which is preliminary data.</text>
</comment>
<organism evidence="1 2">
    <name type="scientific">Aeromonas veronii</name>
    <dbReference type="NCBI Taxonomy" id="654"/>
    <lineage>
        <taxon>Bacteria</taxon>
        <taxon>Pseudomonadati</taxon>
        <taxon>Pseudomonadota</taxon>
        <taxon>Gammaproteobacteria</taxon>
        <taxon>Aeromonadales</taxon>
        <taxon>Aeromonadaceae</taxon>
        <taxon>Aeromonas</taxon>
    </lineage>
</organism>
<accession>A0AAX2UNT9</accession>
<dbReference type="InterPro" id="IPR027417">
    <property type="entry name" value="P-loop_NTPase"/>
</dbReference>
<protein>
    <submittedName>
        <fullName evidence="1">Terminase</fullName>
    </submittedName>
</protein>
<proteinExistence type="predicted"/>
<dbReference type="Proteomes" id="UP000796104">
    <property type="component" value="Unassembled WGS sequence"/>
</dbReference>
<dbReference type="AlphaFoldDB" id="A0AAX2UNT9"/>
<dbReference type="EMBL" id="PDXJ01000025">
    <property type="protein sequence ID" value="TND51951.1"/>
    <property type="molecule type" value="Genomic_DNA"/>
</dbReference>
<reference evidence="1" key="2">
    <citation type="journal article" date="2019" name="PLoS ONE">
        <title>Identification and characterization of putative Aeromonas spp. T3SS effectors.</title>
        <authorList>
            <person name="Rangel L.T."/>
            <person name="Marden J."/>
            <person name="Colston S."/>
            <person name="Setubal J.C."/>
            <person name="Graf J."/>
            <person name="Gogarten J.P."/>
        </authorList>
    </citation>
    <scope>NUCLEOTIDE SEQUENCE</scope>
    <source>
        <strain evidence="1">BAQ071013-135</strain>
    </source>
</reference>
<dbReference type="Gene3D" id="3.30.420.240">
    <property type="match status" value="1"/>
</dbReference>
<sequence>MARLRSITKDPRYPELVAKYRYDWIRASVDLFGKEPTWQQQIILEAIEEPGSKVSVSSGHGTGKSDMTSIMVICYMLFFPNAMVNIVANKISQVQQVVWKYLRLNWKELCRRHPWVEQYFVLTDTTFYEITGKGVWFVAPKGCRIGNEESLAGSHAKHLLYIVDEASGVSDKAFGVMTGALTEDDNRMLLLSQPTRNGGFFYDTHHKLVKRGPDDKDGWTAIKLNSEESPIVKVGFIRMKLREYGGSRDAPEYMIKVRGEFPKSLAGYLLTRDECERSGRAKPRLDESWGWVLTVDVGNGRDSSVANLAKVSGDRFERRVVPHSVKEWPGTIDPVNFGRLIAAEYPREQYPNITVAVDGDGVGADTATILEEAGVAVHRIRWGQPCFSDDDKTRFLNKRALANIMARDAVKSGRLKLDTNEKTLDQASRIPCRLNEQGQWCMMPKDKMRKDLGLPSPDRWDTYCFHFLTDYIPSSMVITDDMRAEHESVSAWAKELVAEDI</sequence>
<evidence type="ECO:0000313" key="1">
    <source>
        <dbReference type="EMBL" id="TND51951.1"/>
    </source>
</evidence>
<evidence type="ECO:0000313" key="2">
    <source>
        <dbReference type="Proteomes" id="UP000796104"/>
    </source>
</evidence>
<dbReference type="RefSeq" id="WP_139495153.1">
    <property type="nucleotide sequence ID" value="NZ_CAWORL010000018.1"/>
</dbReference>
<dbReference type="Gene3D" id="3.40.50.300">
    <property type="entry name" value="P-loop containing nucleotide triphosphate hydrolases"/>
    <property type="match status" value="1"/>
</dbReference>
<reference evidence="1" key="1">
    <citation type="submission" date="2017-10" db="EMBL/GenBank/DDBJ databases">
        <authorList>
            <person name="Colston S.M."/>
            <person name="Graf J."/>
        </authorList>
    </citation>
    <scope>NUCLEOTIDE SEQUENCE</scope>
    <source>
        <strain evidence="1">BAQ071013-135</strain>
    </source>
</reference>
<gene>
    <name evidence="1" type="ORF">CF123_17695</name>
</gene>
<name>A0AAX2UNT9_AERVE</name>